<evidence type="ECO:0000256" key="1">
    <source>
        <dbReference type="ARBA" id="ARBA00011012"/>
    </source>
</evidence>
<proteinExistence type="inferred from homology"/>
<dbReference type="InterPro" id="IPR011989">
    <property type="entry name" value="ARM-like"/>
</dbReference>
<protein>
    <submittedName>
        <fullName evidence="2">Uncharacterized protein</fullName>
    </submittedName>
</protein>
<comment type="similarity">
    <text evidence="1">Belongs to the Mo25 family.</text>
</comment>
<sequence length="354" mass="40875">MKNPLSFISKHHHHLKKPADVVCRTYHLLLLYSESNCIGSKQQKKIDQELSELIENLHVVLYGKPETLPDPKACAQVTAEFFKENTRSPFRLLISCFPKLEWQCQKHVSEVVASLLSHQVNSRLIAAEYVEENLDIVDVLMNGLFDSEDTSIALLYDLMVRECVRRSQRVARYVLKSEQHMKRILECVQAPNYTFASHVGETLELLLTRHRTAVAEFLSKNYEWFFSEFNSKLLESHNVLTKFHAVKVLGNMLVARSSHDVMIRFVSSTNNLRIVMNLLRESKSTQLNAFNVFKLFVANEHKPKGVVDILTLNRSKLLRFLDGLTVDLKDEEQFEADKAQVMREIIAMQEIEKS</sequence>
<reference evidence="2 3" key="1">
    <citation type="journal article" date="2024" name="Plant J.">
        <title>Genome sequences and population genomics reveal climatic adaptation and genomic divergence between two closely related sweetgum species.</title>
        <authorList>
            <person name="Xu W.Q."/>
            <person name="Ren C.Q."/>
            <person name="Zhang X.Y."/>
            <person name="Comes H.P."/>
            <person name="Liu X.H."/>
            <person name="Li Y.G."/>
            <person name="Kettle C.J."/>
            <person name="Jalonen R."/>
            <person name="Gaisberger H."/>
            <person name="Ma Y.Z."/>
            <person name="Qiu Y.X."/>
        </authorList>
    </citation>
    <scope>NUCLEOTIDE SEQUENCE [LARGE SCALE GENOMIC DNA]</scope>
    <source>
        <strain evidence="2">Hangzhou</strain>
    </source>
</reference>
<dbReference type="EMBL" id="JBBPBK010000013">
    <property type="protein sequence ID" value="KAK9272555.1"/>
    <property type="molecule type" value="Genomic_DNA"/>
</dbReference>
<organism evidence="2 3">
    <name type="scientific">Liquidambar formosana</name>
    <name type="common">Formosan gum</name>
    <dbReference type="NCBI Taxonomy" id="63359"/>
    <lineage>
        <taxon>Eukaryota</taxon>
        <taxon>Viridiplantae</taxon>
        <taxon>Streptophyta</taxon>
        <taxon>Embryophyta</taxon>
        <taxon>Tracheophyta</taxon>
        <taxon>Spermatophyta</taxon>
        <taxon>Magnoliopsida</taxon>
        <taxon>eudicotyledons</taxon>
        <taxon>Gunneridae</taxon>
        <taxon>Pentapetalae</taxon>
        <taxon>Saxifragales</taxon>
        <taxon>Altingiaceae</taxon>
        <taxon>Liquidambar</taxon>
    </lineage>
</organism>
<evidence type="ECO:0000313" key="3">
    <source>
        <dbReference type="Proteomes" id="UP001415857"/>
    </source>
</evidence>
<dbReference type="GO" id="GO:0035556">
    <property type="term" value="P:intracellular signal transduction"/>
    <property type="evidence" value="ECO:0007669"/>
    <property type="project" value="TreeGrafter"/>
</dbReference>
<dbReference type="PANTHER" id="PTHR10182:SF12">
    <property type="entry name" value="OS07G0585100 PROTEIN"/>
    <property type="match status" value="1"/>
</dbReference>
<dbReference type="InterPro" id="IPR013878">
    <property type="entry name" value="Mo25"/>
</dbReference>
<dbReference type="PANTHER" id="PTHR10182">
    <property type="entry name" value="CALCIUM-BINDING PROTEIN 39-RELATED"/>
    <property type="match status" value="1"/>
</dbReference>
<evidence type="ECO:0000313" key="2">
    <source>
        <dbReference type="EMBL" id="KAK9272555.1"/>
    </source>
</evidence>
<comment type="caution">
    <text evidence="2">The sequence shown here is derived from an EMBL/GenBank/DDBJ whole genome shotgun (WGS) entry which is preliminary data.</text>
</comment>
<dbReference type="Pfam" id="PF08569">
    <property type="entry name" value="Mo25"/>
    <property type="match status" value="1"/>
</dbReference>
<dbReference type="Gene3D" id="1.25.10.10">
    <property type="entry name" value="Leucine-rich Repeat Variant"/>
    <property type="match status" value="1"/>
</dbReference>
<dbReference type="InterPro" id="IPR016024">
    <property type="entry name" value="ARM-type_fold"/>
</dbReference>
<gene>
    <name evidence="2" type="ORF">L1049_002929</name>
</gene>
<accession>A0AAP0NJ24</accession>
<name>A0AAP0NJ24_LIQFO</name>
<dbReference type="Proteomes" id="UP001415857">
    <property type="component" value="Unassembled WGS sequence"/>
</dbReference>
<dbReference type="SUPFAM" id="SSF48371">
    <property type="entry name" value="ARM repeat"/>
    <property type="match status" value="1"/>
</dbReference>
<dbReference type="GO" id="GO:0043539">
    <property type="term" value="F:protein serine/threonine kinase activator activity"/>
    <property type="evidence" value="ECO:0007669"/>
    <property type="project" value="TreeGrafter"/>
</dbReference>
<dbReference type="AlphaFoldDB" id="A0AAP0NJ24"/>
<keyword evidence="3" id="KW-1185">Reference proteome</keyword>